<name>A0A919G428_9ACTN</name>
<dbReference type="RefSeq" id="WP_190213154.1">
    <property type="nucleotide sequence ID" value="NZ_BNBO01000032.1"/>
</dbReference>
<feature type="compositionally biased region" description="Low complexity" evidence="1">
    <location>
        <begin position="11"/>
        <end position="24"/>
    </location>
</feature>
<dbReference type="AlphaFoldDB" id="A0A919G428"/>
<evidence type="ECO:0000313" key="2">
    <source>
        <dbReference type="EMBL" id="GHH77163.1"/>
    </source>
</evidence>
<keyword evidence="3" id="KW-1185">Reference proteome</keyword>
<proteinExistence type="predicted"/>
<feature type="region of interest" description="Disordered" evidence="1">
    <location>
        <begin position="1"/>
        <end position="69"/>
    </location>
</feature>
<dbReference type="GeneID" id="95355381"/>
<evidence type="ECO:0000313" key="3">
    <source>
        <dbReference type="Proteomes" id="UP000617734"/>
    </source>
</evidence>
<organism evidence="2 3">
    <name type="scientific">Kitasatospora indigofera</name>
    <dbReference type="NCBI Taxonomy" id="67307"/>
    <lineage>
        <taxon>Bacteria</taxon>
        <taxon>Bacillati</taxon>
        <taxon>Actinomycetota</taxon>
        <taxon>Actinomycetes</taxon>
        <taxon>Kitasatosporales</taxon>
        <taxon>Streptomycetaceae</taxon>
        <taxon>Kitasatospora</taxon>
    </lineage>
</organism>
<evidence type="ECO:0000256" key="1">
    <source>
        <dbReference type="SAM" id="MobiDB-lite"/>
    </source>
</evidence>
<accession>A0A919G428</accession>
<dbReference type="Proteomes" id="UP000617734">
    <property type="component" value="Unassembled WGS sequence"/>
</dbReference>
<dbReference type="EMBL" id="BNBO01000032">
    <property type="protein sequence ID" value="GHH77163.1"/>
    <property type="molecule type" value="Genomic_DNA"/>
</dbReference>
<reference evidence="2" key="2">
    <citation type="submission" date="2020-09" db="EMBL/GenBank/DDBJ databases">
        <authorList>
            <person name="Sun Q."/>
            <person name="Ohkuma M."/>
        </authorList>
    </citation>
    <scope>NUCLEOTIDE SEQUENCE</scope>
    <source>
        <strain evidence="2">JCM 4646</strain>
    </source>
</reference>
<sequence length="69" mass="7297">MTLNRRPLGQPFSDPASDDSAPAAHTGPLPVSTAPVFRRPPGTEEPVPAAVRRPLGDRDLLPFSDAGRP</sequence>
<gene>
    <name evidence="2" type="ORF">GCM10018781_50080</name>
</gene>
<protein>
    <submittedName>
        <fullName evidence="2">Uncharacterized protein</fullName>
    </submittedName>
</protein>
<reference evidence="2" key="1">
    <citation type="journal article" date="2014" name="Int. J. Syst. Evol. Microbiol.">
        <title>Complete genome sequence of Corynebacterium casei LMG S-19264T (=DSM 44701T), isolated from a smear-ripened cheese.</title>
        <authorList>
            <consortium name="US DOE Joint Genome Institute (JGI-PGF)"/>
            <person name="Walter F."/>
            <person name="Albersmeier A."/>
            <person name="Kalinowski J."/>
            <person name="Ruckert C."/>
        </authorList>
    </citation>
    <scope>NUCLEOTIDE SEQUENCE</scope>
    <source>
        <strain evidence="2">JCM 4646</strain>
    </source>
</reference>
<comment type="caution">
    <text evidence="2">The sequence shown here is derived from an EMBL/GenBank/DDBJ whole genome shotgun (WGS) entry which is preliminary data.</text>
</comment>